<keyword evidence="4 8" id="KW-0547">Nucleotide-binding</keyword>
<keyword evidence="3 8" id="KW-0808">Transferase</keyword>
<dbReference type="InterPro" id="IPR006000">
    <property type="entry name" value="Xylulokinase"/>
</dbReference>
<keyword evidence="13" id="KW-1185">Reference proteome</keyword>
<dbReference type="InterPro" id="IPR043129">
    <property type="entry name" value="ATPase_NBD"/>
</dbReference>
<accession>A0A255XV15</accession>
<evidence type="ECO:0000256" key="1">
    <source>
        <dbReference type="ARBA" id="ARBA00009156"/>
    </source>
</evidence>
<comment type="similarity">
    <text evidence="1 8 9">Belongs to the FGGY kinase family.</text>
</comment>
<evidence type="ECO:0000256" key="8">
    <source>
        <dbReference type="HAMAP-Rule" id="MF_02220"/>
    </source>
</evidence>
<proteinExistence type="inferred from homology"/>
<dbReference type="InterPro" id="IPR018483">
    <property type="entry name" value="Carb_kinase_FGGY_CS"/>
</dbReference>
<dbReference type="PANTHER" id="PTHR43095:SF6">
    <property type="entry name" value="XYLULOSE KINASE"/>
    <property type="match status" value="1"/>
</dbReference>
<dbReference type="RefSeq" id="WP_094407630.1">
    <property type="nucleotide sequence ID" value="NZ_BMJZ01000001.1"/>
</dbReference>
<dbReference type="EMBL" id="NOXS01000026">
    <property type="protein sequence ID" value="OYQ20763.1"/>
    <property type="molecule type" value="Genomic_DNA"/>
</dbReference>
<evidence type="ECO:0000256" key="6">
    <source>
        <dbReference type="ARBA" id="ARBA00022840"/>
    </source>
</evidence>
<feature type="active site" description="Proton acceptor" evidence="8">
    <location>
        <position position="236"/>
    </location>
</feature>
<dbReference type="GO" id="GO:0042732">
    <property type="term" value="P:D-xylose metabolic process"/>
    <property type="evidence" value="ECO:0007669"/>
    <property type="project" value="UniProtKB-KW"/>
</dbReference>
<dbReference type="Pfam" id="PF02782">
    <property type="entry name" value="FGGY_C"/>
    <property type="match status" value="1"/>
</dbReference>
<evidence type="ECO:0000313" key="13">
    <source>
        <dbReference type="Proteomes" id="UP000216361"/>
    </source>
</evidence>
<keyword evidence="2 8" id="KW-0859">Xylose metabolism</keyword>
<organism evidence="12 13">
    <name type="scientific">Elstera cyanobacteriorum</name>
    <dbReference type="NCBI Taxonomy" id="2022747"/>
    <lineage>
        <taxon>Bacteria</taxon>
        <taxon>Pseudomonadati</taxon>
        <taxon>Pseudomonadota</taxon>
        <taxon>Alphaproteobacteria</taxon>
        <taxon>Rhodospirillales</taxon>
        <taxon>Rhodospirillaceae</taxon>
        <taxon>Elstera</taxon>
    </lineage>
</organism>
<feature type="domain" description="Carbohydrate kinase FGGY C-terminal" evidence="11">
    <location>
        <begin position="253"/>
        <end position="438"/>
    </location>
</feature>
<keyword evidence="7 8" id="KW-0119">Carbohydrate metabolism</keyword>
<evidence type="ECO:0000259" key="10">
    <source>
        <dbReference type="Pfam" id="PF00370"/>
    </source>
</evidence>
<protein>
    <recommendedName>
        <fullName evidence="8 9">Xylulose kinase</fullName>
        <shortName evidence="8 9">Xylulokinase</shortName>
        <ecNumber evidence="8 9">2.7.1.17</ecNumber>
    </recommendedName>
</protein>
<reference evidence="12 13" key="1">
    <citation type="submission" date="2017-07" db="EMBL/GenBank/DDBJ databases">
        <title>Elstera cyanobacteriorum sp. nov., a novel bacterium isolated from cyanobacterial aggregates in a eutrophic lake.</title>
        <authorList>
            <person name="Cai H."/>
        </authorList>
    </citation>
    <scope>NUCLEOTIDE SEQUENCE [LARGE SCALE GENOMIC DNA]</scope>
    <source>
        <strain evidence="12 13">TH019</strain>
    </source>
</reference>
<dbReference type="PIRSF" id="PIRSF000538">
    <property type="entry name" value="GlpK"/>
    <property type="match status" value="1"/>
</dbReference>
<evidence type="ECO:0000313" key="12">
    <source>
        <dbReference type="EMBL" id="OYQ20763.1"/>
    </source>
</evidence>
<dbReference type="AlphaFoldDB" id="A0A255XV15"/>
<dbReference type="InterPro" id="IPR050406">
    <property type="entry name" value="FGGY_Carb_Kinase"/>
</dbReference>
<dbReference type="CDD" id="cd07808">
    <property type="entry name" value="ASKHA_NBD_FGGY_EcXK-like"/>
    <property type="match status" value="1"/>
</dbReference>
<comment type="caution">
    <text evidence="12">The sequence shown here is derived from an EMBL/GenBank/DDBJ whole genome shotgun (WGS) entry which is preliminary data.</text>
</comment>
<feature type="binding site" evidence="8">
    <location>
        <begin position="79"/>
        <end position="80"/>
    </location>
    <ligand>
        <name>substrate</name>
    </ligand>
</feature>
<evidence type="ECO:0000256" key="9">
    <source>
        <dbReference type="RuleBase" id="RU364073"/>
    </source>
</evidence>
<dbReference type="SUPFAM" id="SSF53067">
    <property type="entry name" value="Actin-like ATPase domain"/>
    <property type="match status" value="2"/>
</dbReference>
<evidence type="ECO:0000256" key="2">
    <source>
        <dbReference type="ARBA" id="ARBA00022629"/>
    </source>
</evidence>
<keyword evidence="6 8" id="KW-0067">ATP-binding</keyword>
<comment type="catalytic activity">
    <reaction evidence="8 9">
        <text>D-xylulose + ATP = D-xylulose 5-phosphate + ADP + H(+)</text>
        <dbReference type="Rhea" id="RHEA:10964"/>
        <dbReference type="ChEBI" id="CHEBI:15378"/>
        <dbReference type="ChEBI" id="CHEBI:17140"/>
        <dbReference type="ChEBI" id="CHEBI:30616"/>
        <dbReference type="ChEBI" id="CHEBI:57737"/>
        <dbReference type="ChEBI" id="CHEBI:456216"/>
        <dbReference type="EC" id="2.7.1.17"/>
    </reaction>
</comment>
<dbReference type="Proteomes" id="UP000216361">
    <property type="component" value="Unassembled WGS sequence"/>
</dbReference>
<evidence type="ECO:0000256" key="5">
    <source>
        <dbReference type="ARBA" id="ARBA00022777"/>
    </source>
</evidence>
<dbReference type="OrthoDB" id="9805576at2"/>
<dbReference type="InterPro" id="IPR018484">
    <property type="entry name" value="FGGY_N"/>
</dbReference>
<feature type="site" description="Important for activity" evidence="8">
    <location>
        <position position="6"/>
    </location>
</feature>
<dbReference type="GO" id="GO:0005524">
    <property type="term" value="F:ATP binding"/>
    <property type="evidence" value="ECO:0007669"/>
    <property type="project" value="UniProtKB-UniRule"/>
</dbReference>
<dbReference type="PANTHER" id="PTHR43095">
    <property type="entry name" value="SUGAR KINASE"/>
    <property type="match status" value="1"/>
</dbReference>
<dbReference type="InterPro" id="IPR018485">
    <property type="entry name" value="FGGY_C"/>
</dbReference>
<name>A0A255XV15_9PROT</name>
<evidence type="ECO:0000256" key="3">
    <source>
        <dbReference type="ARBA" id="ARBA00022679"/>
    </source>
</evidence>
<dbReference type="Pfam" id="PF00370">
    <property type="entry name" value="FGGY_N"/>
    <property type="match status" value="1"/>
</dbReference>
<dbReference type="GO" id="GO:0004856">
    <property type="term" value="F:D-xylulokinase activity"/>
    <property type="evidence" value="ECO:0007669"/>
    <property type="project" value="UniProtKB-UniRule"/>
</dbReference>
<dbReference type="NCBIfam" id="TIGR01312">
    <property type="entry name" value="XylB"/>
    <property type="match status" value="1"/>
</dbReference>
<feature type="domain" description="Carbohydrate kinase FGGY N-terminal" evidence="10">
    <location>
        <begin position="1"/>
        <end position="243"/>
    </location>
</feature>
<comment type="function">
    <text evidence="8">Catalyzes the phosphorylation of D-xylulose to D-xylulose 5-phosphate.</text>
</comment>
<dbReference type="Gene3D" id="3.30.420.40">
    <property type="match status" value="2"/>
</dbReference>
<evidence type="ECO:0000259" key="11">
    <source>
        <dbReference type="Pfam" id="PF02782"/>
    </source>
</evidence>
<evidence type="ECO:0000256" key="4">
    <source>
        <dbReference type="ARBA" id="ARBA00022741"/>
    </source>
</evidence>
<dbReference type="PROSITE" id="PS00933">
    <property type="entry name" value="FGGY_KINASES_1"/>
    <property type="match status" value="1"/>
</dbReference>
<gene>
    <name evidence="8 9 12" type="primary">xylB</name>
    <name evidence="12" type="ORF">CHR90_03680</name>
</gene>
<dbReference type="GO" id="GO:0005998">
    <property type="term" value="P:xylulose catabolic process"/>
    <property type="evidence" value="ECO:0007669"/>
    <property type="project" value="UniProtKB-UniRule"/>
</dbReference>
<keyword evidence="5 8" id="KW-0418">Kinase</keyword>
<sequence length="480" mass="50031">MYLGIDLGTSGVKLLLVDDADTIRAEASAALTVQRPQPLWSEQNPADWWAALETALAALRRDHPQALASVRGIGLSGQMHGAVLLDKDDRVLRPAILWNDGRSGAECAELEALVPQSRQITGNLAMPGFTAPKLLWVKKHEPEIFAQVARVLLPKDYLRLRLTGAAISDLSDSAGTLWLDVAARDWSDAMLAATGLTRAAMPTLVEGSAVGGLLLPDIAAAFGLPAGIPVAGGAGDNAAGAVGIGCIAPGNGFISLGTSGVLFTATEGFAPNPAQAVHSFCHAVPGRWHQMAVMLSAAASLTWVARVTGAASEAALIAEIAAETHGPGRELFLPYLSGERTPHNNPHATGLFANLTHETRRSDLGRAVLEGVGFAFADGLAALRAAGTAVDSLSVIGGGARSRLWGEILASILDLPLTYPKGADFGPAFGAARLARLAATGEDPAAVCRPPAVDHVIDPNPLWRDAYSIQYQAYRAAYRG</sequence>
<dbReference type="EC" id="2.7.1.17" evidence="8 9"/>
<dbReference type="InterPro" id="IPR000577">
    <property type="entry name" value="Carb_kinase_FGGY"/>
</dbReference>
<evidence type="ECO:0000256" key="7">
    <source>
        <dbReference type="ARBA" id="ARBA00023277"/>
    </source>
</evidence>
<dbReference type="HAMAP" id="MF_02220">
    <property type="entry name" value="XylB"/>
    <property type="match status" value="1"/>
</dbReference>